<sequence>MSKLQDENPMGVLSNADYGSGVYRRRIRLQGEVGRVVAELEDVAHGFRVIVAHDGRRVTNITATVLRAPFDTCIGAVEPIKQLVGLAIDNTAQQIAKQSDIPANCTHIYDLTTLAIVHCQRGLVERVWDFSAPDERDDQPQWITAQLNGEPVLSWKVLQWTVTEPAALNGNTLYRGFSVWAGSRYQGDQAEAAFALQKAYFVSQSRRYDMSSIAGRPASQDTTMKGVCHTYSPAVIDSATRLGDTLRDFTDCPEQLLTFQ</sequence>
<reference evidence="1" key="1">
    <citation type="submission" date="2021-12" db="EMBL/GenBank/DDBJ databases">
        <authorList>
            <person name="Rodrigo-Torres L."/>
            <person name="Arahal R. D."/>
            <person name="Lucena T."/>
        </authorList>
    </citation>
    <scope>NUCLEOTIDE SEQUENCE</scope>
    <source>
        <strain evidence="1">CECT 8267</strain>
    </source>
</reference>
<protein>
    <recommendedName>
        <fullName evidence="3">DUF2889 domain-containing protein</fullName>
    </recommendedName>
</protein>
<dbReference type="Proteomes" id="UP000838100">
    <property type="component" value="Unassembled WGS sequence"/>
</dbReference>
<organism evidence="1 2">
    <name type="scientific">Sinobacterium norvegicum</name>
    <dbReference type="NCBI Taxonomy" id="1641715"/>
    <lineage>
        <taxon>Bacteria</taxon>
        <taxon>Pseudomonadati</taxon>
        <taxon>Pseudomonadota</taxon>
        <taxon>Gammaproteobacteria</taxon>
        <taxon>Cellvibrionales</taxon>
        <taxon>Spongiibacteraceae</taxon>
        <taxon>Sinobacterium</taxon>
    </lineage>
</organism>
<evidence type="ECO:0000313" key="2">
    <source>
        <dbReference type="Proteomes" id="UP000838100"/>
    </source>
</evidence>
<comment type="caution">
    <text evidence="1">The sequence shown here is derived from an EMBL/GenBank/DDBJ whole genome shotgun (WGS) entry which is preliminary data.</text>
</comment>
<accession>A0ABM9AIK0</accession>
<dbReference type="InterPro" id="IPR021312">
    <property type="entry name" value="DUF2889"/>
</dbReference>
<gene>
    <name evidence="1" type="ORF">SIN8267_03190</name>
</gene>
<dbReference type="Pfam" id="PF11136">
    <property type="entry name" value="DUF2889"/>
    <property type="match status" value="1"/>
</dbReference>
<evidence type="ECO:0000313" key="1">
    <source>
        <dbReference type="EMBL" id="CAH0993051.1"/>
    </source>
</evidence>
<name>A0ABM9AIK0_9GAMM</name>
<evidence type="ECO:0008006" key="3">
    <source>
        <dbReference type="Google" id="ProtNLM"/>
    </source>
</evidence>
<dbReference type="RefSeq" id="WP_237445733.1">
    <property type="nucleotide sequence ID" value="NZ_CAKLPX010000004.1"/>
</dbReference>
<dbReference type="EMBL" id="CAKLPX010000004">
    <property type="protein sequence ID" value="CAH0993051.1"/>
    <property type="molecule type" value="Genomic_DNA"/>
</dbReference>
<keyword evidence="2" id="KW-1185">Reference proteome</keyword>
<proteinExistence type="predicted"/>